<sequence length="337" mass="33612">MAAFIPPTPVTGVVGRAPSAAVSTWRPRQLRAPRRLPPPAPRQWRAAAGAPTPAAATPTADARPLSPGDTIAVVGATGGVGLLTLRRLAALPGAPYALRAVSRSTPADGLLPRGVTAVRGDIRRPAGSSSSGGSGGSGSGGNVDSLAACLADAAVVIISVGTTAFPTLAWRGGNTPRAVDEQGVAAVVAALGPTTTRVVFVSSIGVERRGRFPFFILNAFGVLDAKAAGEAHVAAWVAASPAARSAAVVRPGRLTGAPQTNVGTTWVGGRPAEEEAGVVARGDTLLGDVSRSVTADAVAWAVTAGGGGVLDFSVVGRQVEKGRGGDWTADLDGLLIE</sequence>
<organism evidence="3 4">
    <name type="scientific">Porphyra umbilicalis</name>
    <name type="common">Purple laver</name>
    <name type="synonym">Red alga</name>
    <dbReference type="NCBI Taxonomy" id="2786"/>
    <lineage>
        <taxon>Eukaryota</taxon>
        <taxon>Rhodophyta</taxon>
        <taxon>Bangiophyceae</taxon>
        <taxon>Bangiales</taxon>
        <taxon>Bangiaceae</taxon>
        <taxon>Porphyra</taxon>
    </lineage>
</organism>
<proteinExistence type="predicted"/>
<gene>
    <name evidence="3" type="ORF">BU14_0218s0005</name>
</gene>
<dbReference type="Gene3D" id="3.40.50.720">
    <property type="entry name" value="NAD(P)-binding Rossmann-like Domain"/>
    <property type="match status" value="1"/>
</dbReference>
<feature type="region of interest" description="Disordered" evidence="1">
    <location>
        <begin position="24"/>
        <end position="66"/>
    </location>
</feature>
<dbReference type="InterPro" id="IPR036291">
    <property type="entry name" value="NAD(P)-bd_dom_sf"/>
</dbReference>
<dbReference type="InterPro" id="IPR016040">
    <property type="entry name" value="NAD(P)-bd_dom"/>
</dbReference>
<dbReference type="Pfam" id="PF13460">
    <property type="entry name" value="NAD_binding_10"/>
    <property type="match status" value="1"/>
</dbReference>
<feature type="compositionally biased region" description="Low complexity" evidence="1">
    <location>
        <begin position="42"/>
        <end position="62"/>
    </location>
</feature>
<accession>A0A1X6P4M2</accession>
<dbReference type="PANTHER" id="PTHR15020:SF50">
    <property type="entry name" value="UPF0659 PROTEIN YMR090W"/>
    <property type="match status" value="1"/>
</dbReference>
<dbReference type="Proteomes" id="UP000218209">
    <property type="component" value="Unassembled WGS sequence"/>
</dbReference>
<dbReference type="PANTHER" id="PTHR15020">
    <property type="entry name" value="FLAVIN REDUCTASE-RELATED"/>
    <property type="match status" value="1"/>
</dbReference>
<evidence type="ECO:0000313" key="3">
    <source>
        <dbReference type="EMBL" id="OSX75839.1"/>
    </source>
</evidence>
<dbReference type="SUPFAM" id="SSF51735">
    <property type="entry name" value="NAD(P)-binding Rossmann-fold domains"/>
    <property type="match status" value="1"/>
</dbReference>
<dbReference type="EMBL" id="KV918888">
    <property type="protein sequence ID" value="OSX75839.1"/>
    <property type="molecule type" value="Genomic_DNA"/>
</dbReference>
<name>A0A1X6P4M2_PORUM</name>
<evidence type="ECO:0000259" key="2">
    <source>
        <dbReference type="Pfam" id="PF13460"/>
    </source>
</evidence>
<feature type="domain" description="NAD(P)-binding" evidence="2">
    <location>
        <begin position="142"/>
        <end position="270"/>
    </location>
</feature>
<keyword evidence="4" id="KW-1185">Reference proteome</keyword>
<reference evidence="3 4" key="1">
    <citation type="submission" date="2017-03" db="EMBL/GenBank/DDBJ databases">
        <title>WGS assembly of Porphyra umbilicalis.</title>
        <authorList>
            <person name="Brawley S.H."/>
            <person name="Blouin N.A."/>
            <person name="Ficko-Blean E."/>
            <person name="Wheeler G.L."/>
            <person name="Lohr M."/>
            <person name="Goodson H.V."/>
            <person name="Jenkins J.W."/>
            <person name="Blaby-Haas C.E."/>
            <person name="Helliwell K.E."/>
            <person name="Chan C."/>
            <person name="Marriage T."/>
            <person name="Bhattacharya D."/>
            <person name="Klein A.S."/>
            <person name="Badis Y."/>
            <person name="Brodie J."/>
            <person name="Cao Y."/>
            <person name="Collen J."/>
            <person name="Dittami S.M."/>
            <person name="Gachon C.M."/>
            <person name="Green B.R."/>
            <person name="Karpowicz S."/>
            <person name="Kim J.W."/>
            <person name="Kudahl U."/>
            <person name="Lin S."/>
            <person name="Michel G."/>
            <person name="Mittag M."/>
            <person name="Olson B.J."/>
            <person name="Pangilinan J."/>
            <person name="Peng Y."/>
            <person name="Qiu H."/>
            <person name="Shu S."/>
            <person name="Singer J.T."/>
            <person name="Smith A.G."/>
            <person name="Sprecher B.N."/>
            <person name="Wagner V."/>
            <person name="Wang W."/>
            <person name="Wang Z.-Y."/>
            <person name="Yan J."/>
            <person name="Yarish C."/>
            <person name="Zoeuner-Riek S."/>
            <person name="Zhuang Y."/>
            <person name="Zou Y."/>
            <person name="Lindquist E.A."/>
            <person name="Grimwood J."/>
            <person name="Barry K."/>
            <person name="Rokhsar D.S."/>
            <person name="Schmutz J."/>
            <person name="Stiller J.W."/>
            <person name="Grossman A.R."/>
            <person name="Prochnik S.E."/>
        </authorList>
    </citation>
    <scope>NUCLEOTIDE SEQUENCE [LARGE SCALE GENOMIC DNA]</scope>
    <source>
        <strain evidence="3">4086291</strain>
    </source>
</reference>
<dbReference type="AlphaFoldDB" id="A0A1X6P4M2"/>
<dbReference type="OrthoDB" id="4265at2759"/>
<protein>
    <recommendedName>
        <fullName evidence="2">NAD(P)-binding domain-containing protein</fullName>
    </recommendedName>
</protein>
<feature type="region of interest" description="Disordered" evidence="1">
    <location>
        <begin position="109"/>
        <end position="138"/>
    </location>
</feature>
<evidence type="ECO:0000313" key="4">
    <source>
        <dbReference type="Proteomes" id="UP000218209"/>
    </source>
</evidence>
<evidence type="ECO:0000256" key="1">
    <source>
        <dbReference type="SAM" id="MobiDB-lite"/>
    </source>
</evidence>